<sequence>MFSKHKQTPLYLITVPEAEHNLSFSSTQQSSLFINNMSSTKDLLLFDHPVSSYAQKIRIALREKNLPFRSEIPVGGGIKASPEFVETNPRCEVPVLINGSDAIFDSTIILEYLEDLHPSPPLLPPVSDPGARARVRMIEDLADTIYEAVNWVWGEVLWSGRAGDDDEGNLLRKHIATQVHDQTKQLYAWFEAKLGEHDFFGGSHGFGYADLALIALVHRSIYFGFPPANGSKLMAWYDRCAARESVRVTLREFDENVAGIFKLKGFYRDGSGFRRQYRDHRMEAMVKLGGWEILRNGIRDENVKFSWPGQLGKQLGKL</sequence>
<dbReference type="InterPro" id="IPR036282">
    <property type="entry name" value="Glutathione-S-Trfase_C_sf"/>
</dbReference>
<reference evidence="3" key="1">
    <citation type="submission" date="2023-03" db="EMBL/GenBank/DDBJ databases">
        <title>Massive genome expansion in bonnet fungi (Mycena s.s.) driven by repeated elements and novel gene families across ecological guilds.</title>
        <authorList>
            <consortium name="Lawrence Berkeley National Laboratory"/>
            <person name="Harder C.B."/>
            <person name="Miyauchi S."/>
            <person name="Viragh M."/>
            <person name="Kuo A."/>
            <person name="Thoen E."/>
            <person name="Andreopoulos B."/>
            <person name="Lu D."/>
            <person name="Skrede I."/>
            <person name="Drula E."/>
            <person name="Henrissat B."/>
            <person name="Morin E."/>
            <person name="Kohler A."/>
            <person name="Barry K."/>
            <person name="LaButti K."/>
            <person name="Morin E."/>
            <person name="Salamov A."/>
            <person name="Lipzen A."/>
            <person name="Mereny Z."/>
            <person name="Hegedus B."/>
            <person name="Baldrian P."/>
            <person name="Stursova M."/>
            <person name="Weitz H."/>
            <person name="Taylor A."/>
            <person name="Grigoriev I.V."/>
            <person name="Nagy L.G."/>
            <person name="Martin F."/>
            <person name="Kauserud H."/>
        </authorList>
    </citation>
    <scope>NUCLEOTIDE SEQUENCE</scope>
    <source>
        <strain evidence="3">CBHHK002</strain>
    </source>
</reference>
<name>A0AAD7EN33_9AGAR</name>
<dbReference type="SFLD" id="SFLDS00019">
    <property type="entry name" value="Glutathione_Transferase_(cytos"/>
    <property type="match status" value="1"/>
</dbReference>
<proteinExistence type="predicted"/>
<dbReference type="SUPFAM" id="SSF47616">
    <property type="entry name" value="GST C-terminal domain-like"/>
    <property type="match status" value="1"/>
</dbReference>
<dbReference type="InterPro" id="IPR050983">
    <property type="entry name" value="GST_Omega/HSP26"/>
</dbReference>
<dbReference type="AlphaFoldDB" id="A0AAD7EN33"/>
<dbReference type="PROSITE" id="PS50404">
    <property type="entry name" value="GST_NTER"/>
    <property type="match status" value="1"/>
</dbReference>
<dbReference type="SFLD" id="SFLDG00358">
    <property type="entry name" value="Main_(cytGST)"/>
    <property type="match status" value="1"/>
</dbReference>
<feature type="domain" description="GST C-terminal" evidence="2">
    <location>
        <begin position="128"/>
        <end position="266"/>
    </location>
</feature>
<dbReference type="Gene3D" id="3.40.30.10">
    <property type="entry name" value="Glutaredoxin"/>
    <property type="match status" value="1"/>
</dbReference>
<dbReference type="PANTHER" id="PTHR43968:SF6">
    <property type="entry name" value="GLUTATHIONE S-TRANSFERASE OMEGA"/>
    <property type="match status" value="1"/>
</dbReference>
<evidence type="ECO:0000313" key="4">
    <source>
        <dbReference type="Proteomes" id="UP001218218"/>
    </source>
</evidence>
<accession>A0AAD7EN33</accession>
<dbReference type="InterPro" id="IPR040079">
    <property type="entry name" value="Glutathione_S-Trfase"/>
</dbReference>
<dbReference type="PANTHER" id="PTHR43968">
    <property type="match status" value="1"/>
</dbReference>
<dbReference type="InterPro" id="IPR036249">
    <property type="entry name" value="Thioredoxin-like_sf"/>
</dbReference>
<organism evidence="3 4">
    <name type="scientific">Mycena albidolilacea</name>
    <dbReference type="NCBI Taxonomy" id="1033008"/>
    <lineage>
        <taxon>Eukaryota</taxon>
        <taxon>Fungi</taxon>
        <taxon>Dikarya</taxon>
        <taxon>Basidiomycota</taxon>
        <taxon>Agaricomycotina</taxon>
        <taxon>Agaricomycetes</taxon>
        <taxon>Agaricomycetidae</taxon>
        <taxon>Agaricales</taxon>
        <taxon>Marasmiineae</taxon>
        <taxon>Mycenaceae</taxon>
        <taxon>Mycena</taxon>
    </lineage>
</organism>
<dbReference type="Proteomes" id="UP001218218">
    <property type="component" value="Unassembled WGS sequence"/>
</dbReference>
<dbReference type="EMBL" id="JARIHO010000025">
    <property type="protein sequence ID" value="KAJ7342544.1"/>
    <property type="molecule type" value="Genomic_DNA"/>
</dbReference>
<gene>
    <name evidence="3" type="ORF">DFH08DRAFT_874497</name>
</gene>
<dbReference type="Pfam" id="PF13417">
    <property type="entry name" value="GST_N_3"/>
    <property type="match status" value="1"/>
</dbReference>
<evidence type="ECO:0000259" key="1">
    <source>
        <dbReference type="PROSITE" id="PS50404"/>
    </source>
</evidence>
<dbReference type="InterPro" id="IPR004045">
    <property type="entry name" value="Glutathione_S-Trfase_N"/>
</dbReference>
<feature type="domain" description="GST N-terminal" evidence="1">
    <location>
        <begin position="41"/>
        <end position="121"/>
    </location>
</feature>
<comment type="caution">
    <text evidence="3">The sequence shown here is derived from an EMBL/GenBank/DDBJ whole genome shotgun (WGS) entry which is preliminary data.</text>
</comment>
<dbReference type="CDD" id="cd00570">
    <property type="entry name" value="GST_N_family"/>
    <property type="match status" value="1"/>
</dbReference>
<dbReference type="SUPFAM" id="SSF52833">
    <property type="entry name" value="Thioredoxin-like"/>
    <property type="match status" value="1"/>
</dbReference>
<evidence type="ECO:0000313" key="3">
    <source>
        <dbReference type="EMBL" id="KAJ7342544.1"/>
    </source>
</evidence>
<dbReference type="GO" id="GO:0005737">
    <property type="term" value="C:cytoplasm"/>
    <property type="evidence" value="ECO:0007669"/>
    <property type="project" value="TreeGrafter"/>
</dbReference>
<protein>
    <submittedName>
        <fullName evidence="3">Glutathione S-transferase</fullName>
    </submittedName>
</protein>
<keyword evidence="4" id="KW-1185">Reference proteome</keyword>
<dbReference type="Gene3D" id="1.20.1050.10">
    <property type="match status" value="1"/>
</dbReference>
<dbReference type="InterPro" id="IPR010987">
    <property type="entry name" value="Glutathione-S-Trfase_C-like"/>
</dbReference>
<dbReference type="PROSITE" id="PS50405">
    <property type="entry name" value="GST_CTER"/>
    <property type="match status" value="1"/>
</dbReference>
<evidence type="ECO:0000259" key="2">
    <source>
        <dbReference type="PROSITE" id="PS50405"/>
    </source>
</evidence>
<dbReference type="CDD" id="cd00299">
    <property type="entry name" value="GST_C_family"/>
    <property type="match status" value="1"/>
</dbReference>